<keyword evidence="12" id="KW-1185">Reference proteome</keyword>
<evidence type="ECO:0000259" key="10">
    <source>
        <dbReference type="Pfam" id="PF04909"/>
    </source>
</evidence>
<dbReference type="EC" id="4.1.1.52" evidence="7"/>
<dbReference type="InterPro" id="IPR032466">
    <property type="entry name" value="Metal_Hydrolase"/>
</dbReference>
<dbReference type="GO" id="GO:0046872">
    <property type="term" value="F:metal ion binding"/>
    <property type="evidence" value="ECO:0007669"/>
    <property type="project" value="UniProtKB-KW"/>
</dbReference>
<evidence type="ECO:0000256" key="1">
    <source>
        <dbReference type="ARBA" id="ARBA00005871"/>
    </source>
</evidence>
<keyword evidence="2" id="KW-0479">Metal-binding</keyword>
<dbReference type="OrthoDB" id="2832284at2759"/>
<name>A0A2J6S846_HYAVF</name>
<evidence type="ECO:0000256" key="9">
    <source>
        <dbReference type="SAM" id="SignalP"/>
    </source>
</evidence>
<reference evidence="11 12" key="1">
    <citation type="submission" date="2016-04" db="EMBL/GenBank/DDBJ databases">
        <title>A degradative enzymes factory behind the ericoid mycorrhizal symbiosis.</title>
        <authorList>
            <consortium name="DOE Joint Genome Institute"/>
            <person name="Martino E."/>
            <person name="Morin E."/>
            <person name="Grelet G."/>
            <person name="Kuo A."/>
            <person name="Kohler A."/>
            <person name="Daghino S."/>
            <person name="Barry K."/>
            <person name="Choi C."/>
            <person name="Cichocki N."/>
            <person name="Clum A."/>
            <person name="Copeland A."/>
            <person name="Hainaut M."/>
            <person name="Haridas S."/>
            <person name="Labutti K."/>
            <person name="Lindquist E."/>
            <person name="Lipzen A."/>
            <person name="Khouja H.-R."/>
            <person name="Murat C."/>
            <person name="Ohm R."/>
            <person name="Olson A."/>
            <person name="Spatafora J."/>
            <person name="Veneault-Fourrey C."/>
            <person name="Henrissat B."/>
            <person name="Grigoriev I."/>
            <person name="Martin F."/>
            <person name="Perotto S."/>
        </authorList>
    </citation>
    <scope>NUCLEOTIDE SEQUENCE [LARGE SCALE GENOMIC DNA]</scope>
    <source>
        <strain evidence="11 12">F</strain>
    </source>
</reference>
<dbReference type="PANTHER" id="PTHR21240">
    <property type="entry name" value="2-AMINO-3-CARBOXYLMUCONATE-6-SEMIALDEHYDE DECARBOXYLASE"/>
    <property type="match status" value="1"/>
</dbReference>
<keyword evidence="9" id="KW-0732">Signal</keyword>
<dbReference type="Gene3D" id="3.20.20.140">
    <property type="entry name" value="Metal-dependent hydrolases"/>
    <property type="match status" value="1"/>
</dbReference>
<feature type="chain" id="PRO_5014402860" description="6-methylsalicylate decarboxylase" evidence="9">
    <location>
        <begin position="24"/>
        <end position="356"/>
    </location>
</feature>
<dbReference type="STRING" id="1149755.A0A2J6S846"/>
<dbReference type="GO" id="GO:0016787">
    <property type="term" value="F:hydrolase activity"/>
    <property type="evidence" value="ECO:0007669"/>
    <property type="project" value="InterPro"/>
</dbReference>
<sequence>MQQIAFFSFALFSAASLLTTADCVTPPNFTIDVHSHIIPDIYRQALIDAGYPVINGSVYTDGFQVPQWDLTSHIAALNVQNVAYATMSVSAPGVSFLAHNPPAAATLARNINNLMFNYTQQYPTRLGGLCLVPLPDVQSALTEIEYCLDVLHFDGVGLFSNFNGTYMGIRTLDPVFQLLDSRNATVFVHPAAPGCKGADLWYPDPMSEYPFESVRAMENMLLTRQRANFTNINIIFPHEGGAMPYLATRIADIATLPFAGGLNLITTLQEFAGYVFDTASAATAVQLGAMESFFGGVNNIVTGTDYPYVPLPVTALSLVSTQGNGNFNTAQMGRIQAQNALSIFPTIVKKFGFASK</sequence>
<keyword evidence="3 8" id="KW-0210">Decarboxylase</keyword>
<feature type="domain" description="Amidohydrolase-related" evidence="10">
    <location>
        <begin position="31"/>
        <end position="312"/>
    </location>
</feature>
<organism evidence="11 12">
    <name type="scientific">Hyaloscypha variabilis (strain UAMH 11265 / GT02V1 / F)</name>
    <name type="common">Meliniomyces variabilis</name>
    <dbReference type="NCBI Taxonomy" id="1149755"/>
    <lineage>
        <taxon>Eukaryota</taxon>
        <taxon>Fungi</taxon>
        <taxon>Dikarya</taxon>
        <taxon>Ascomycota</taxon>
        <taxon>Pezizomycotina</taxon>
        <taxon>Leotiomycetes</taxon>
        <taxon>Helotiales</taxon>
        <taxon>Hyaloscyphaceae</taxon>
        <taxon>Hyaloscypha</taxon>
        <taxon>Hyaloscypha variabilis</taxon>
    </lineage>
</organism>
<evidence type="ECO:0000256" key="2">
    <source>
        <dbReference type="ARBA" id="ARBA00022723"/>
    </source>
</evidence>
<keyword evidence="5 8" id="KW-0456">Lyase</keyword>
<dbReference type="GO" id="GO:0005829">
    <property type="term" value="C:cytosol"/>
    <property type="evidence" value="ECO:0007669"/>
    <property type="project" value="TreeGrafter"/>
</dbReference>
<dbReference type="PANTHER" id="PTHR21240:SF29">
    <property type="entry name" value="AMIDOHYDROLASE-RELATED DOMAIN-CONTAINING PROTEIN"/>
    <property type="match status" value="1"/>
</dbReference>
<dbReference type="Pfam" id="PF04909">
    <property type="entry name" value="Amidohydro_2"/>
    <property type="match status" value="1"/>
</dbReference>
<dbReference type="Proteomes" id="UP000235786">
    <property type="component" value="Unassembled WGS sequence"/>
</dbReference>
<dbReference type="SUPFAM" id="SSF51556">
    <property type="entry name" value="Metallo-dependent hydrolases"/>
    <property type="match status" value="1"/>
</dbReference>
<accession>A0A2J6S846</accession>
<protein>
    <recommendedName>
        <fullName evidence="7">6-methylsalicylate decarboxylase</fullName>
        <ecNumber evidence="7">4.1.1.52</ecNumber>
    </recommendedName>
</protein>
<dbReference type="AlphaFoldDB" id="A0A2J6S846"/>
<proteinExistence type="inferred from homology"/>
<keyword evidence="4" id="KW-0862">Zinc</keyword>
<evidence type="ECO:0000256" key="5">
    <source>
        <dbReference type="ARBA" id="ARBA00023239"/>
    </source>
</evidence>
<evidence type="ECO:0000256" key="8">
    <source>
        <dbReference type="RuleBase" id="RU366045"/>
    </source>
</evidence>
<evidence type="ECO:0000256" key="6">
    <source>
        <dbReference type="ARBA" id="ARBA00036832"/>
    </source>
</evidence>
<comment type="catalytic activity">
    <reaction evidence="6">
        <text>6-methylsalicylate + H(+) = 3-methylphenol + CO2</text>
        <dbReference type="Rhea" id="RHEA:23112"/>
        <dbReference type="ChEBI" id="CHEBI:15378"/>
        <dbReference type="ChEBI" id="CHEBI:16526"/>
        <dbReference type="ChEBI" id="CHEBI:17231"/>
        <dbReference type="ChEBI" id="CHEBI:36658"/>
        <dbReference type="EC" id="4.1.1.52"/>
    </reaction>
    <physiologicalReaction direction="left-to-right" evidence="6">
        <dbReference type="Rhea" id="RHEA:23113"/>
    </physiologicalReaction>
</comment>
<comment type="similarity">
    <text evidence="1">Belongs to the metallo-dependent hydrolases superfamily. ACMSD family.</text>
</comment>
<evidence type="ECO:0000313" key="11">
    <source>
        <dbReference type="EMBL" id="PMD46940.1"/>
    </source>
</evidence>
<gene>
    <name evidence="11" type="ORF">L207DRAFT_560597</name>
</gene>
<evidence type="ECO:0000313" key="12">
    <source>
        <dbReference type="Proteomes" id="UP000235786"/>
    </source>
</evidence>
<dbReference type="GO" id="GO:0047596">
    <property type="term" value="F:6-methylsalicylate decarboxylase activity"/>
    <property type="evidence" value="ECO:0007669"/>
    <property type="project" value="UniProtKB-EC"/>
</dbReference>
<dbReference type="InterPro" id="IPR032465">
    <property type="entry name" value="ACMSD"/>
</dbReference>
<dbReference type="InterPro" id="IPR006680">
    <property type="entry name" value="Amidohydro-rel"/>
</dbReference>
<evidence type="ECO:0000256" key="4">
    <source>
        <dbReference type="ARBA" id="ARBA00022833"/>
    </source>
</evidence>
<dbReference type="EMBL" id="KZ613938">
    <property type="protein sequence ID" value="PMD46940.1"/>
    <property type="molecule type" value="Genomic_DNA"/>
</dbReference>
<dbReference type="GO" id="GO:0019748">
    <property type="term" value="P:secondary metabolic process"/>
    <property type="evidence" value="ECO:0007669"/>
    <property type="project" value="TreeGrafter"/>
</dbReference>
<feature type="signal peptide" evidence="9">
    <location>
        <begin position="1"/>
        <end position="23"/>
    </location>
</feature>
<evidence type="ECO:0000256" key="3">
    <source>
        <dbReference type="ARBA" id="ARBA00022793"/>
    </source>
</evidence>
<evidence type="ECO:0000256" key="7">
    <source>
        <dbReference type="ARBA" id="ARBA00038889"/>
    </source>
</evidence>